<reference evidence="2 3" key="1">
    <citation type="submission" date="2020-03" db="EMBL/GenBank/DDBJ databases">
        <title>Soil Listeria distribution.</title>
        <authorList>
            <person name="Liao J."/>
            <person name="Wiedmann M."/>
        </authorList>
    </citation>
    <scope>NUCLEOTIDE SEQUENCE [LARGE SCALE GENOMIC DNA]</scope>
    <source>
        <strain evidence="2 3">FSL L7-1507</strain>
    </source>
</reference>
<organism evidence="2 3">
    <name type="scientific">Listeria aquatica</name>
    <dbReference type="NCBI Taxonomy" id="1494960"/>
    <lineage>
        <taxon>Bacteria</taxon>
        <taxon>Bacillati</taxon>
        <taxon>Bacillota</taxon>
        <taxon>Bacilli</taxon>
        <taxon>Bacillales</taxon>
        <taxon>Listeriaceae</taxon>
        <taxon>Listeria</taxon>
    </lineage>
</organism>
<gene>
    <name evidence="2" type="ORF">HB912_11285</name>
</gene>
<evidence type="ECO:0000313" key="2">
    <source>
        <dbReference type="EMBL" id="MBC1522229.1"/>
    </source>
</evidence>
<dbReference type="AlphaFoldDB" id="A0A841ZNI4"/>
<dbReference type="Pfam" id="PF20622">
    <property type="entry name" value="Big_15"/>
    <property type="match status" value="4"/>
</dbReference>
<dbReference type="EMBL" id="JAARRM010000005">
    <property type="protein sequence ID" value="MBC1522229.1"/>
    <property type="molecule type" value="Genomic_DNA"/>
</dbReference>
<feature type="domain" description="Bacterial Ig" evidence="1">
    <location>
        <begin position="721"/>
        <end position="800"/>
    </location>
</feature>
<dbReference type="InterPro" id="IPR046746">
    <property type="entry name" value="Big_15"/>
</dbReference>
<accession>A0A841ZNI4</accession>
<feature type="domain" description="Bacterial Ig" evidence="1">
    <location>
        <begin position="549"/>
        <end position="628"/>
    </location>
</feature>
<dbReference type="Proteomes" id="UP000559885">
    <property type="component" value="Unassembled WGS sequence"/>
</dbReference>
<sequence length="802" mass="87288">MVTTSVLPSFASAEAPNKQIVQESKVESNQDKLFTKEQQQDLKKVQEKAIGMEKGNKASYASSSVDKSITTLMVHKKSKGDSMTGISYTPSPTANSPYDGGELTASFKAPLTGVVYNKMLTGNGPEHRKNWEEGNYGARFTYSFPKGVDARQMIQTINWEKSNQSPTADFKVRILGVNTLVWNLHWGIKWNRDTITFNPAKPNEFSIMITGKKKSEVSKAEWESYNPVNTIAALTAVGDIPFADNLADMTGSASGALYFDMSKYKGNTDDLTKNNELTSGRLFPSENRQAEYTYYFLDDNALAAGTSGKGDISKSVVKAGHEYDNPSKSTSIPTWDSYLSIWDQEQVYNTNKLENDLVEGEKFALPGDSIFKRNLQVKSGEDFNEFKKDRFNRVINYFTHEDITKGNIGEVSHVNVTHTPNRVGDGETDVTYKGSISYVNGDTRQLIPNNLKVKNSPNSEGTIIPDTFTIGDTNITGKYTGDVKTLRLYINGVSVAWGGTLQDGKFTFYAGNQKITANDKLTMNAYDKDNNLLQENVPVNVKEEAAATGSIDPAMYTPGDTNITGTYTGNVAHAKLFVNGNYVSAGGDFSNGVFTYYAGGKIKAGDKAYLVAMDKTGKELDRKDIKINASSETTGSINPSAYTVGENTISGSYTGNVALMHLLVNGKSISWGGTLSNGSFSYYVKAGTIKAGDIVTLEAYDQNNNKLDSKRVQVNGKATSGSIDSATYKLGETTIKGTFSGNIAVAKVYINGVAQAWGGEFGGGGFSYYVGKNKIKAGDNVTIEGYNKDTKLLDTKKVTILN</sequence>
<name>A0A841ZNI4_9LIST</name>
<feature type="domain" description="Bacterial Ig" evidence="1">
    <location>
        <begin position="635"/>
        <end position="715"/>
    </location>
</feature>
<comment type="caution">
    <text evidence="2">The sequence shown here is derived from an EMBL/GenBank/DDBJ whole genome shotgun (WGS) entry which is preliminary data.</text>
</comment>
<dbReference type="RefSeq" id="WP_185374637.1">
    <property type="nucleotide sequence ID" value="NZ_JAARRM010000005.1"/>
</dbReference>
<feature type="domain" description="Bacterial Ig" evidence="1">
    <location>
        <begin position="461"/>
        <end position="542"/>
    </location>
</feature>
<evidence type="ECO:0000313" key="3">
    <source>
        <dbReference type="Proteomes" id="UP000559885"/>
    </source>
</evidence>
<protein>
    <recommendedName>
        <fullName evidence="1">Bacterial Ig domain-containing protein</fullName>
    </recommendedName>
</protein>
<proteinExistence type="predicted"/>
<evidence type="ECO:0000259" key="1">
    <source>
        <dbReference type="Pfam" id="PF20622"/>
    </source>
</evidence>